<sequence>MESEEREQERSGLEIAPLDFISRLPDSVIHHILSYLRARDVTSTAILSKTWNRTWSTYPYLVFHFFYDNSVTERQQFLCDVHIKKRKHDFLILAGNSICRRLQLDFCIQRFQLYIDFPDMELLTPNMDQWIGIAVDRTAPELAVCIDSLSGSDRYFYSVPQSVLLASSLKVLSLCGCRFESGLDIKLPHLQKLSLSHSCFTDKFLFHQILSGCPVIEYVKVSFCKWMDTLLSVSSLSHLKYFEFLYCDGIDNVQMDVSDLHTFSFAPSLGNWPRSINLATCKALKELKLSGAGDTANFWHQALTFQIQALEVLEFRSCHGLGSIRISSQRLKRLAFRDCRHFSGAEIDTPNLECFECCNCENPFIPIKASDDIKIHLRFSLSGKTVDWVVKLNQFLSKLRFFQDLKFIVYHRSKNMIIHEKLSEIRFSSLCHLMRPKCICISSKSYKDLVDELFPSVCPKSLFAMYCSTKVIEILSQKMKDLRKDSTLLHKLVGFEVILSKDAKHPSDPATEYFIQAHSTACFEIATVILNWKYNVYKHSVTL</sequence>
<dbReference type="Proteomes" id="UP000295252">
    <property type="component" value="Chromosome VI"/>
</dbReference>
<dbReference type="OrthoDB" id="1901752at2759"/>
<dbReference type="STRING" id="49390.A0A068TSY1"/>
<dbReference type="Pfam" id="PF00646">
    <property type="entry name" value="F-box"/>
    <property type="match status" value="1"/>
</dbReference>
<dbReference type="InParanoid" id="A0A068TSY1"/>
<dbReference type="SUPFAM" id="SSF81383">
    <property type="entry name" value="F-box domain"/>
    <property type="match status" value="1"/>
</dbReference>
<accession>A0A068TSY1</accession>
<reference evidence="3" key="1">
    <citation type="journal article" date="2014" name="Science">
        <title>The coffee genome provides insight into the convergent evolution of caffeine biosynthesis.</title>
        <authorList>
            <person name="Denoeud F."/>
            <person name="Carretero-Paulet L."/>
            <person name="Dereeper A."/>
            <person name="Droc G."/>
            <person name="Guyot R."/>
            <person name="Pietrella M."/>
            <person name="Zheng C."/>
            <person name="Alberti A."/>
            <person name="Anthony F."/>
            <person name="Aprea G."/>
            <person name="Aury J.M."/>
            <person name="Bento P."/>
            <person name="Bernard M."/>
            <person name="Bocs S."/>
            <person name="Campa C."/>
            <person name="Cenci A."/>
            <person name="Combes M.C."/>
            <person name="Crouzillat D."/>
            <person name="Da Silva C."/>
            <person name="Daddiego L."/>
            <person name="De Bellis F."/>
            <person name="Dussert S."/>
            <person name="Garsmeur O."/>
            <person name="Gayraud T."/>
            <person name="Guignon V."/>
            <person name="Jahn K."/>
            <person name="Jamilloux V."/>
            <person name="Joet T."/>
            <person name="Labadie K."/>
            <person name="Lan T."/>
            <person name="Leclercq J."/>
            <person name="Lepelley M."/>
            <person name="Leroy T."/>
            <person name="Li L.T."/>
            <person name="Librado P."/>
            <person name="Lopez L."/>
            <person name="Munoz A."/>
            <person name="Noel B."/>
            <person name="Pallavicini A."/>
            <person name="Perrotta G."/>
            <person name="Poncet V."/>
            <person name="Pot D."/>
            <person name="Priyono X."/>
            <person name="Rigoreau M."/>
            <person name="Rouard M."/>
            <person name="Rozas J."/>
            <person name="Tranchant-Dubreuil C."/>
            <person name="VanBuren R."/>
            <person name="Zhang Q."/>
            <person name="Andrade A.C."/>
            <person name="Argout X."/>
            <person name="Bertrand B."/>
            <person name="de Kochko A."/>
            <person name="Graziosi G."/>
            <person name="Henry R.J."/>
            <person name="Jayarama X."/>
            <person name="Ming R."/>
            <person name="Nagai C."/>
            <person name="Rounsley S."/>
            <person name="Sankoff D."/>
            <person name="Giuliano G."/>
            <person name="Albert V.A."/>
            <person name="Wincker P."/>
            <person name="Lashermes P."/>
        </authorList>
    </citation>
    <scope>NUCLEOTIDE SEQUENCE [LARGE SCALE GENOMIC DNA]</scope>
    <source>
        <strain evidence="3">cv. DH200-94</strain>
    </source>
</reference>
<dbReference type="Gramene" id="CDO98453">
    <property type="protein sequence ID" value="CDO98453"/>
    <property type="gene ID" value="GSCOC_T00022547001"/>
</dbReference>
<dbReference type="OMA" id="CWISRPH"/>
<dbReference type="PANTHER" id="PTHR34145">
    <property type="entry name" value="OS02G0105600 PROTEIN"/>
    <property type="match status" value="1"/>
</dbReference>
<dbReference type="Gene3D" id="1.20.1280.50">
    <property type="match status" value="1"/>
</dbReference>
<dbReference type="InterPro" id="IPR036047">
    <property type="entry name" value="F-box-like_dom_sf"/>
</dbReference>
<dbReference type="InterPro" id="IPR053772">
    <property type="entry name" value="At1g61320/At1g61330-like"/>
</dbReference>
<dbReference type="SUPFAM" id="SSF52047">
    <property type="entry name" value="RNI-like"/>
    <property type="match status" value="1"/>
</dbReference>
<organism evidence="2 3">
    <name type="scientific">Coffea canephora</name>
    <name type="common">Robusta coffee</name>
    <dbReference type="NCBI Taxonomy" id="49390"/>
    <lineage>
        <taxon>Eukaryota</taxon>
        <taxon>Viridiplantae</taxon>
        <taxon>Streptophyta</taxon>
        <taxon>Embryophyta</taxon>
        <taxon>Tracheophyta</taxon>
        <taxon>Spermatophyta</taxon>
        <taxon>Magnoliopsida</taxon>
        <taxon>eudicotyledons</taxon>
        <taxon>Gunneridae</taxon>
        <taxon>Pentapetalae</taxon>
        <taxon>asterids</taxon>
        <taxon>lamiids</taxon>
        <taxon>Gentianales</taxon>
        <taxon>Rubiaceae</taxon>
        <taxon>Ixoroideae</taxon>
        <taxon>Gardenieae complex</taxon>
        <taxon>Bertiereae - Coffeeae clade</taxon>
        <taxon>Coffeeae</taxon>
        <taxon>Coffea</taxon>
    </lineage>
</organism>
<protein>
    <recommendedName>
        <fullName evidence="1">F-box domain-containing protein</fullName>
    </recommendedName>
</protein>
<dbReference type="Gene3D" id="3.80.10.10">
    <property type="entry name" value="Ribonuclease Inhibitor"/>
    <property type="match status" value="1"/>
</dbReference>
<dbReference type="InterPro" id="IPR055357">
    <property type="entry name" value="LRR_At1g61320_AtMIF1"/>
</dbReference>
<evidence type="ECO:0000313" key="3">
    <source>
        <dbReference type="Proteomes" id="UP000295252"/>
    </source>
</evidence>
<evidence type="ECO:0000313" key="2">
    <source>
        <dbReference type="EMBL" id="CDO98453.1"/>
    </source>
</evidence>
<dbReference type="Pfam" id="PF23622">
    <property type="entry name" value="LRR_At1g61320_AtMIF1"/>
    <property type="match status" value="1"/>
</dbReference>
<evidence type="ECO:0000259" key="1">
    <source>
        <dbReference type="PROSITE" id="PS50181"/>
    </source>
</evidence>
<feature type="domain" description="F-box" evidence="1">
    <location>
        <begin position="18"/>
        <end position="66"/>
    </location>
</feature>
<dbReference type="EMBL" id="HG739086">
    <property type="protein sequence ID" value="CDO98453.1"/>
    <property type="molecule type" value="Genomic_DNA"/>
</dbReference>
<proteinExistence type="predicted"/>
<dbReference type="InterPro" id="IPR001810">
    <property type="entry name" value="F-box_dom"/>
</dbReference>
<dbReference type="PhylomeDB" id="A0A068TSY1"/>
<dbReference type="PROSITE" id="PS50181">
    <property type="entry name" value="FBOX"/>
    <property type="match status" value="1"/>
</dbReference>
<gene>
    <name evidence="2" type="ORF">GSCOC_T00022547001</name>
</gene>
<name>A0A068TSY1_COFCA</name>
<dbReference type="AlphaFoldDB" id="A0A068TSY1"/>
<keyword evidence="3" id="KW-1185">Reference proteome</keyword>
<dbReference type="InterPro" id="IPR032675">
    <property type="entry name" value="LRR_dom_sf"/>
</dbReference>